<dbReference type="InterPro" id="IPR050595">
    <property type="entry name" value="Bact_response_regulator"/>
</dbReference>
<dbReference type="PANTHER" id="PTHR44591:SF3">
    <property type="entry name" value="RESPONSE REGULATORY DOMAIN-CONTAINING PROTEIN"/>
    <property type="match status" value="1"/>
</dbReference>
<evidence type="ECO:0000313" key="4">
    <source>
        <dbReference type="EMBL" id="MFC7433541.1"/>
    </source>
</evidence>
<sequence>MTRYCGTFEAARLLGLSVGTVQSLVEQGKLEAWKTSGGHRRISVDSITQYLERQGKTLPSGDHEEESLRVLVVDDDLATLQVIQTAIEKWMLPIEVTCLPSAVKALLDIGQIKPHLLLTDLRMPGVDGFDLLRTLSGQPGFSSLVIVAMTALGPEEIEQHGGLPDTAVLAPKPMNLQWLHGFLSAMVAERRLRQRRSAPSEEITSD</sequence>
<dbReference type="Gene3D" id="1.10.1660.10">
    <property type="match status" value="1"/>
</dbReference>
<dbReference type="EMBL" id="JBHTBX010000002">
    <property type="protein sequence ID" value="MFC7433541.1"/>
    <property type="molecule type" value="Genomic_DNA"/>
</dbReference>
<gene>
    <name evidence="4" type="ORF">ACFQNJ_03350</name>
</gene>
<dbReference type="Pfam" id="PF12728">
    <property type="entry name" value="HTH_17"/>
    <property type="match status" value="1"/>
</dbReference>
<dbReference type="InterPro" id="IPR010093">
    <property type="entry name" value="SinI_DNA-bd"/>
</dbReference>
<evidence type="ECO:0000259" key="3">
    <source>
        <dbReference type="PROSITE" id="PS50110"/>
    </source>
</evidence>
<dbReference type="InterPro" id="IPR001789">
    <property type="entry name" value="Sig_transdc_resp-reg_receiver"/>
</dbReference>
<name>A0ABW2R668_9BURK</name>
<dbReference type="PANTHER" id="PTHR44591">
    <property type="entry name" value="STRESS RESPONSE REGULATOR PROTEIN 1"/>
    <property type="match status" value="1"/>
</dbReference>
<dbReference type="InterPro" id="IPR009061">
    <property type="entry name" value="DNA-bd_dom_put_sf"/>
</dbReference>
<evidence type="ECO:0000256" key="1">
    <source>
        <dbReference type="ARBA" id="ARBA00022553"/>
    </source>
</evidence>
<dbReference type="InterPro" id="IPR011006">
    <property type="entry name" value="CheY-like_superfamily"/>
</dbReference>
<dbReference type="InterPro" id="IPR041657">
    <property type="entry name" value="HTH_17"/>
</dbReference>
<reference evidence="5" key="1">
    <citation type="journal article" date="2019" name="Int. J. Syst. Evol. Microbiol.">
        <title>The Global Catalogue of Microorganisms (GCM) 10K type strain sequencing project: providing services to taxonomists for standard genome sequencing and annotation.</title>
        <authorList>
            <consortium name="The Broad Institute Genomics Platform"/>
            <consortium name="The Broad Institute Genome Sequencing Center for Infectious Disease"/>
            <person name="Wu L."/>
            <person name="Ma J."/>
        </authorList>
    </citation>
    <scope>NUCLEOTIDE SEQUENCE [LARGE SCALE GENOMIC DNA]</scope>
    <source>
        <strain evidence="5">CCUG 54518</strain>
    </source>
</reference>
<protein>
    <submittedName>
        <fullName evidence="4">Response regulator</fullName>
    </submittedName>
</protein>
<evidence type="ECO:0000256" key="2">
    <source>
        <dbReference type="PROSITE-ProRule" id="PRU00169"/>
    </source>
</evidence>
<keyword evidence="1 2" id="KW-0597">Phosphoprotein</keyword>
<keyword evidence="5" id="KW-1185">Reference proteome</keyword>
<dbReference type="Pfam" id="PF00072">
    <property type="entry name" value="Response_reg"/>
    <property type="match status" value="1"/>
</dbReference>
<feature type="modified residue" description="4-aspartylphosphate" evidence="2">
    <location>
        <position position="120"/>
    </location>
</feature>
<dbReference type="NCBIfam" id="TIGR01764">
    <property type="entry name" value="excise"/>
    <property type="match status" value="1"/>
</dbReference>
<dbReference type="RefSeq" id="WP_382253826.1">
    <property type="nucleotide sequence ID" value="NZ_JBHTBX010000002.1"/>
</dbReference>
<accession>A0ABW2R668</accession>
<proteinExistence type="predicted"/>
<comment type="caution">
    <text evidence="4">The sequence shown here is derived from an EMBL/GenBank/DDBJ whole genome shotgun (WGS) entry which is preliminary data.</text>
</comment>
<dbReference type="Proteomes" id="UP001596495">
    <property type="component" value="Unassembled WGS sequence"/>
</dbReference>
<organism evidence="4 5">
    <name type="scientific">Hydrogenophaga bisanensis</name>
    <dbReference type="NCBI Taxonomy" id="439611"/>
    <lineage>
        <taxon>Bacteria</taxon>
        <taxon>Pseudomonadati</taxon>
        <taxon>Pseudomonadota</taxon>
        <taxon>Betaproteobacteria</taxon>
        <taxon>Burkholderiales</taxon>
        <taxon>Comamonadaceae</taxon>
        <taxon>Hydrogenophaga</taxon>
    </lineage>
</organism>
<evidence type="ECO:0000313" key="5">
    <source>
        <dbReference type="Proteomes" id="UP001596495"/>
    </source>
</evidence>
<dbReference type="PROSITE" id="PS50110">
    <property type="entry name" value="RESPONSE_REGULATORY"/>
    <property type="match status" value="1"/>
</dbReference>
<feature type="domain" description="Response regulatory" evidence="3">
    <location>
        <begin position="69"/>
        <end position="187"/>
    </location>
</feature>
<dbReference type="SUPFAM" id="SSF52172">
    <property type="entry name" value="CheY-like"/>
    <property type="match status" value="1"/>
</dbReference>
<dbReference type="SMART" id="SM00448">
    <property type="entry name" value="REC"/>
    <property type="match status" value="1"/>
</dbReference>
<dbReference type="SUPFAM" id="SSF46955">
    <property type="entry name" value="Putative DNA-binding domain"/>
    <property type="match status" value="1"/>
</dbReference>
<dbReference type="Gene3D" id="3.40.50.2300">
    <property type="match status" value="1"/>
</dbReference>